<name>A0A2S4WBL0_9BASI</name>
<organism evidence="2 3">
    <name type="scientific">Puccinia striiformis</name>
    <dbReference type="NCBI Taxonomy" id="27350"/>
    <lineage>
        <taxon>Eukaryota</taxon>
        <taxon>Fungi</taxon>
        <taxon>Dikarya</taxon>
        <taxon>Basidiomycota</taxon>
        <taxon>Pucciniomycotina</taxon>
        <taxon>Pucciniomycetes</taxon>
        <taxon>Pucciniales</taxon>
        <taxon>Pucciniaceae</taxon>
        <taxon>Puccinia</taxon>
    </lineage>
</organism>
<feature type="chain" id="PRO_5015651659" description="Secreted protein" evidence="1">
    <location>
        <begin position="25"/>
        <end position="85"/>
    </location>
</feature>
<sequence length="85" mass="9170">MFDANYKTISALLVLCLGIQVSSSIINVRTTSAMDGIPSVESIGEHLNIEQCSGTEGQELATWQCPTCQCVNDHDVNCTDKNYSG</sequence>
<protein>
    <recommendedName>
        <fullName evidence="4">Secreted protein</fullName>
    </recommendedName>
</protein>
<reference evidence="2 3" key="1">
    <citation type="submission" date="2017-12" db="EMBL/GenBank/DDBJ databases">
        <title>Gene loss provides genomic basis for host adaptation in cereal stripe rust fungi.</title>
        <authorList>
            <person name="Xia C."/>
        </authorList>
    </citation>
    <scope>NUCLEOTIDE SEQUENCE [LARGE SCALE GENOMIC DNA]</scope>
    <source>
        <strain evidence="2 3">93TX-2</strain>
    </source>
</reference>
<evidence type="ECO:0000256" key="1">
    <source>
        <dbReference type="SAM" id="SignalP"/>
    </source>
</evidence>
<dbReference type="VEuPathDB" id="FungiDB:PSHT_05015"/>
<dbReference type="AlphaFoldDB" id="A0A2S4WBL0"/>
<reference evidence="3" key="3">
    <citation type="journal article" date="2018" name="Mol. Plant Microbe Interact.">
        <title>Genome sequence resources for the wheat stripe rust pathogen (Puccinia striiformis f. sp. tritici) and the barley stripe rust pathogen (Puccinia striiformis f. sp. hordei).</title>
        <authorList>
            <person name="Xia C."/>
            <person name="Wang M."/>
            <person name="Yin C."/>
            <person name="Cornejo O.E."/>
            <person name="Hulbert S.H."/>
            <person name="Chen X."/>
        </authorList>
    </citation>
    <scope>NUCLEOTIDE SEQUENCE [LARGE SCALE GENOMIC DNA]</scope>
    <source>
        <strain evidence="3">93TX-2</strain>
    </source>
</reference>
<accession>A0A2S4WBL0</accession>
<keyword evidence="1" id="KW-0732">Signal</keyword>
<keyword evidence="3" id="KW-1185">Reference proteome</keyword>
<feature type="signal peptide" evidence="1">
    <location>
        <begin position="1"/>
        <end position="24"/>
    </location>
</feature>
<evidence type="ECO:0000313" key="2">
    <source>
        <dbReference type="EMBL" id="POW19138.1"/>
    </source>
</evidence>
<reference evidence="3" key="2">
    <citation type="journal article" date="2018" name="BMC Genomics">
        <title>Genomic insights into host adaptation between the wheat stripe rust pathogen (Puccinia striiformis f. sp. tritici) and the barley stripe rust pathogen (Puccinia striiformis f. sp. hordei).</title>
        <authorList>
            <person name="Xia C."/>
            <person name="Wang M."/>
            <person name="Yin C."/>
            <person name="Cornejo O.E."/>
            <person name="Hulbert S.H."/>
            <person name="Chen X."/>
        </authorList>
    </citation>
    <scope>NUCLEOTIDE SEQUENCE [LARGE SCALE GENOMIC DNA]</scope>
    <source>
        <strain evidence="3">93TX-2</strain>
    </source>
</reference>
<gene>
    <name evidence="2" type="ORF">PSHT_05015</name>
</gene>
<comment type="caution">
    <text evidence="2">The sequence shown here is derived from an EMBL/GenBank/DDBJ whole genome shotgun (WGS) entry which is preliminary data.</text>
</comment>
<evidence type="ECO:0008006" key="4">
    <source>
        <dbReference type="Google" id="ProtNLM"/>
    </source>
</evidence>
<dbReference type="EMBL" id="PKSM01000054">
    <property type="protein sequence ID" value="POW19138.1"/>
    <property type="molecule type" value="Genomic_DNA"/>
</dbReference>
<proteinExistence type="predicted"/>
<evidence type="ECO:0000313" key="3">
    <source>
        <dbReference type="Proteomes" id="UP000238274"/>
    </source>
</evidence>
<dbReference type="Proteomes" id="UP000238274">
    <property type="component" value="Unassembled WGS sequence"/>
</dbReference>